<name>A0A0N4URZ8_DRAME</name>
<reference evidence="12" key="1">
    <citation type="submission" date="2017-02" db="UniProtKB">
        <authorList>
            <consortium name="WormBaseParasite"/>
        </authorList>
    </citation>
    <scope>IDENTIFICATION</scope>
</reference>
<dbReference type="EMBL" id="UYYG01000437">
    <property type="protein sequence ID" value="VDN54255.1"/>
    <property type="molecule type" value="Genomic_DNA"/>
</dbReference>
<dbReference type="EC" id="2.7.7.6" evidence="2"/>
<evidence type="ECO:0000313" key="9">
    <source>
        <dbReference type="EMBL" id="VDN54255.1"/>
    </source>
</evidence>
<dbReference type="InterPro" id="IPR007081">
    <property type="entry name" value="RNA_pol_Rpb1_5"/>
</dbReference>
<dbReference type="OrthoDB" id="270392at2759"/>
<dbReference type="Proteomes" id="UP000038040">
    <property type="component" value="Unplaced"/>
</dbReference>
<reference evidence="9 11" key="2">
    <citation type="submission" date="2018-11" db="EMBL/GenBank/DDBJ databases">
        <authorList>
            <consortium name="Pathogen Informatics"/>
        </authorList>
    </citation>
    <scope>NUCLEOTIDE SEQUENCE [LARGE SCALE GENOMIC DNA]</scope>
</reference>
<evidence type="ECO:0000256" key="1">
    <source>
        <dbReference type="ARBA" id="ARBA00004123"/>
    </source>
</evidence>
<comment type="subcellular location">
    <subcellularLocation>
        <location evidence="1">Nucleus</location>
    </subcellularLocation>
</comment>
<dbReference type="SUPFAM" id="SSF64484">
    <property type="entry name" value="beta and beta-prime subunits of DNA dependent RNA-polymerase"/>
    <property type="match status" value="1"/>
</dbReference>
<feature type="domain" description="RNA polymerase Rpb1" evidence="8">
    <location>
        <begin position="1"/>
        <end position="41"/>
    </location>
</feature>
<proteinExistence type="predicted"/>
<dbReference type="Gene3D" id="1.10.150.390">
    <property type="match status" value="1"/>
</dbReference>
<keyword evidence="5" id="KW-0460">Magnesium</keyword>
<keyword evidence="4" id="KW-0862">Zinc</keyword>
<dbReference type="Pfam" id="PF04998">
    <property type="entry name" value="RNA_pol_Rpb1_5"/>
    <property type="match status" value="1"/>
</dbReference>
<dbReference type="GO" id="GO:0003677">
    <property type="term" value="F:DNA binding"/>
    <property type="evidence" value="ECO:0007669"/>
    <property type="project" value="InterPro"/>
</dbReference>
<organism evidence="10 12">
    <name type="scientific">Dracunculus medinensis</name>
    <name type="common">Guinea worm</name>
    <dbReference type="NCBI Taxonomy" id="318479"/>
    <lineage>
        <taxon>Eukaryota</taxon>
        <taxon>Metazoa</taxon>
        <taxon>Ecdysozoa</taxon>
        <taxon>Nematoda</taxon>
        <taxon>Chromadorea</taxon>
        <taxon>Rhabditida</taxon>
        <taxon>Spirurina</taxon>
        <taxon>Dracunculoidea</taxon>
        <taxon>Dracunculidae</taxon>
        <taxon>Dracunculus</taxon>
    </lineage>
</organism>
<keyword evidence="11" id="KW-1185">Reference proteome</keyword>
<evidence type="ECO:0000256" key="5">
    <source>
        <dbReference type="ARBA" id="ARBA00022842"/>
    </source>
</evidence>
<keyword evidence="6" id="KW-0539">Nucleus</keyword>
<sequence>MQNHGITLDRRHVTLLADYMTFRGEVLGITRNGLVKMKESVLLLASFEKTMDHLFEAAFFSQEDKISGVSESIILGTPINVGTGLFKILHKSSPVNTSRQKTIFEMYDFKLNL</sequence>
<dbReference type="GO" id="GO:0003899">
    <property type="term" value="F:DNA-directed RNA polymerase activity"/>
    <property type="evidence" value="ECO:0007669"/>
    <property type="project" value="UniProtKB-EC"/>
</dbReference>
<dbReference type="AlphaFoldDB" id="A0A0N4URZ8"/>
<dbReference type="GO" id="GO:0046872">
    <property type="term" value="F:metal ion binding"/>
    <property type="evidence" value="ECO:0007669"/>
    <property type="project" value="UniProtKB-KW"/>
</dbReference>
<gene>
    <name evidence="9" type="ORF">DME_LOCUS4228</name>
</gene>
<accession>A0A0N4URZ8</accession>
<evidence type="ECO:0000259" key="8">
    <source>
        <dbReference type="Pfam" id="PF04998"/>
    </source>
</evidence>
<protein>
    <recommendedName>
        <fullName evidence="2">DNA-directed RNA polymerase</fullName>
        <ecNumber evidence="2">2.7.7.6</ecNumber>
    </recommendedName>
</protein>
<dbReference type="Proteomes" id="UP000274756">
    <property type="component" value="Unassembled WGS sequence"/>
</dbReference>
<dbReference type="FunFam" id="1.10.150.390:FF:000004">
    <property type="entry name" value="DNA-directed RNA polymerase subunit"/>
    <property type="match status" value="1"/>
</dbReference>
<evidence type="ECO:0000256" key="6">
    <source>
        <dbReference type="ARBA" id="ARBA00023242"/>
    </source>
</evidence>
<dbReference type="WBParaSite" id="DME_0001083001-mRNA-1">
    <property type="protein sequence ID" value="DME_0001083001-mRNA-1"/>
    <property type="gene ID" value="DME_0001083001"/>
</dbReference>
<evidence type="ECO:0000313" key="10">
    <source>
        <dbReference type="Proteomes" id="UP000038040"/>
    </source>
</evidence>
<dbReference type="GO" id="GO:0005634">
    <property type="term" value="C:nucleus"/>
    <property type="evidence" value="ECO:0007669"/>
    <property type="project" value="UniProtKB-SubCell"/>
</dbReference>
<evidence type="ECO:0000256" key="7">
    <source>
        <dbReference type="ARBA" id="ARBA00048552"/>
    </source>
</evidence>
<dbReference type="InterPro" id="IPR015700">
    <property type="entry name" value="RPC1"/>
</dbReference>
<dbReference type="STRING" id="318479.A0A0N4URZ8"/>
<evidence type="ECO:0000256" key="4">
    <source>
        <dbReference type="ARBA" id="ARBA00022833"/>
    </source>
</evidence>
<evidence type="ECO:0000256" key="3">
    <source>
        <dbReference type="ARBA" id="ARBA00022723"/>
    </source>
</evidence>
<evidence type="ECO:0000256" key="2">
    <source>
        <dbReference type="ARBA" id="ARBA00012418"/>
    </source>
</evidence>
<evidence type="ECO:0000313" key="12">
    <source>
        <dbReference type="WBParaSite" id="DME_0001083001-mRNA-1"/>
    </source>
</evidence>
<evidence type="ECO:0000313" key="11">
    <source>
        <dbReference type="Proteomes" id="UP000274756"/>
    </source>
</evidence>
<dbReference type="PANTHER" id="PTHR48446">
    <property type="entry name" value="DNA-DIRECTED RNA POLYMERASE SUBUNIT BETA' N-TERMINAL SECTION"/>
    <property type="match status" value="1"/>
</dbReference>
<comment type="catalytic activity">
    <reaction evidence="7">
        <text>RNA(n) + a ribonucleoside 5'-triphosphate = RNA(n+1) + diphosphate</text>
        <dbReference type="Rhea" id="RHEA:21248"/>
        <dbReference type="Rhea" id="RHEA-COMP:14527"/>
        <dbReference type="Rhea" id="RHEA-COMP:17342"/>
        <dbReference type="ChEBI" id="CHEBI:33019"/>
        <dbReference type="ChEBI" id="CHEBI:61557"/>
        <dbReference type="ChEBI" id="CHEBI:140395"/>
        <dbReference type="EC" id="2.7.7.6"/>
    </reaction>
</comment>
<keyword evidence="3" id="KW-0479">Metal-binding</keyword>
<dbReference type="PANTHER" id="PTHR48446:SF1">
    <property type="entry name" value="DNA-DIRECTED RNA POLYMERASE SUBUNIT BETA' N-TERMINAL SECTION"/>
    <property type="match status" value="1"/>
</dbReference>
<dbReference type="GO" id="GO:0006351">
    <property type="term" value="P:DNA-templated transcription"/>
    <property type="evidence" value="ECO:0007669"/>
    <property type="project" value="InterPro"/>
</dbReference>